<proteinExistence type="predicted"/>
<name>A0A1B4FU07_9BURK</name>
<evidence type="ECO:0000313" key="2">
    <source>
        <dbReference type="EMBL" id="AOJ07166.1"/>
    </source>
</evidence>
<dbReference type="AlphaFoldDB" id="A0A1B4FU07"/>
<feature type="region of interest" description="Disordered" evidence="1">
    <location>
        <begin position="1"/>
        <end position="31"/>
    </location>
</feature>
<evidence type="ECO:0000313" key="3">
    <source>
        <dbReference type="Proteomes" id="UP000067711"/>
    </source>
</evidence>
<accession>A0A1B4FU07</accession>
<dbReference type="Proteomes" id="UP000067711">
    <property type="component" value="Chromosome 2"/>
</dbReference>
<evidence type="ECO:0000256" key="1">
    <source>
        <dbReference type="SAM" id="MobiDB-lite"/>
    </source>
</evidence>
<reference evidence="2 3" key="1">
    <citation type="submission" date="2015-12" db="EMBL/GenBank/DDBJ databases">
        <title>Diversity of Burkholderia near neighbor genomes.</title>
        <authorList>
            <person name="Sahl J."/>
            <person name="Wagner D."/>
            <person name="Keim P."/>
        </authorList>
    </citation>
    <scope>NUCLEOTIDE SEQUENCE [LARGE SCALE GENOMIC DNA]</scope>
    <source>
        <strain evidence="2 3">BDU8</strain>
    </source>
</reference>
<sequence>MVKANRNYRATSAAQPATPPVARGRAPGKPPRQRALRAFLSARVGAEWASVRAELAQRFPEQPDVPADLVATHTSSKHGRVRVHAAHGIVVALEDANCAFYVHPELGTLMRNAALASRVQHEKEREARRAEELHARMRPVSAHTQAHKIGPAWYLVELDYLPFPRREAADTGARHAHEHETVFDAVLGRVVDASDRFDLEHIYGRRGVYGARKRELSYRELRDLGLLSSVKT</sequence>
<dbReference type="EMBL" id="CP013388">
    <property type="protein sequence ID" value="AOJ07166.1"/>
    <property type="molecule type" value="Genomic_DNA"/>
</dbReference>
<protein>
    <submittedName>
        <fullName evidence="2">Uncharacterized protein</fullName>
    </submittedName>
</protein>
<organism evidence="2 3">
    <name type="scientific">Burkholderia mayonis</name>
    <dbReference type="NCBI Taxonomy" id="1385591"/>
    <lineage>
        <taxon>Bacteria</taxon>
        <taxon>Pseudomonadati</taxon>
        <taxon>Pseudomonadota</taxon>
        <taxon>Betaproteobacteria</taxon>
        <taxon>Burkholderiales</taxon>
        <taxon>Burkholderiaceae</taxon>
        <taxon>Burkholderia</taxon>
        <taxon>pseudomallei group</taxon>
    </lineage>
</organism>
<gene>
    <name evidence="2" type="ORF">WS71_07475</name>
</gene>
<dbReference type="RefSeq" id="WP_066491167.1">
    <property type="nucleotide sequence ID" value="NZ_CP013388.1"/>
</dbReference>